<comment type="caution">
    <text evidence="2">The sequence shown here is derived from an EMBL/GenBank/DDBJ whole genome shotgun (WGS) entry which is preliminary data.</text>
</comment>
<dbReference type="EMBL" id="LBWG01000018">
    <property type="protein sequence ID" value="KKR03833.1"/>
    <property type="molecule type" value="Genomic_DNA"/>
</dbReference>
<dbReference type="Proteomes" id="UP000033935">
    <property type="component" value="Unassembled WGS sequence"/>
</dbReference>
<accession>A0A0G0ML05</accession>
<proteinExistence type="predicted"/>
<evidence type="ECO:0000313" key="3">
    <source>
        <dbReference type="Proteomes" id="UP000033935"/>
    </source>
</evidence>
<evidence type="ECO:0000256" key="1">
    <source>
        <dbReference type="SAM" id="MobiDB-lite"/>
    </source>
</evidence>
<gene>
    <name evidence="2" type="ORF">UT30_C0018G0012</name>
</gene>
<name>A0A0G0ML05_9BACT</name>
<dbReference type="AlphaFoldDB" id="A0A0G0ML05"/>
<feature type="region of interest" description="Disordered" evidence="1">
    <location>
        <begin position="23"/>
        <end position="59"/>
    </location>
</feature>
<organism evidence="2 3">
    <name type="scientific">Candidatus Uhrbacteria bacterium GW2011_GWF2_39_13</name>
    <dbReference type="NCBI Taxonomy" id="1618995"/>
    <lineage>
        <taxon>Bacteria</taxon>
        <taxon>Candidatus Uhriibacteriota</taxon>
    </lineage>
</organism>
<reference evidence="2 3" key="1">
    <citation type="journal article" date="2015" name="Nature">
        <title>rRNA introns, odd ribosomes, and small enigmatic genomes across a large radiation of phyla.</title>
        <authorList>
            <person name="Brown C.T."/>
            <person name="Hug L.A."/>
            <person name="Thomas B.C."/>
            <person name="Sharon I."/>
            <person name="Castelle C.J."/>
            <person name="Singh A."/>
            <person name="Wilkins M.J."/>
            <person name="Williams K.H."/>
            <person name="Banfield J.F."/>
        </authorList>
    </citation>
    <scope>NUCLEOTIDE SEQUENCE [LARGE SCALE GENOMIC DNA]</scope>
</reference>
<protein>
    <submittedName>
        <fullName evidence="2">Male-specific lethal 1-like protein 1</fullName>
    </submittedName>
</protein>
<evidence type="ECO:0000313" key="2">
    <source>
        <dbReference type="EMBL" id="KKR03833.1"/>
    </source>
</evidence>
<sequence length="59" mass="6988">MRLRDLWVSSHNVMLYQYSFVSGDDEWDDDEDKTDDEDMDADDDDMDLDMGDSDDGDEW</sequence>